<dbReference type="GO" id="GO:0009044">
    <property type="term" value="F:xylan 1,4-beta-xylosidase activity"/>
    <property type="evidence" value="ECO:0007669"/>
    <property type="project" value="UniProtKB-EC"/>
</dbReference>
<dbReference type="EMBL" id="CZQE01000281">
    <property type="protein sequence ID" value="CUS45585.1"/>
    <property type="molecule type" value="Genomic_DNA"/>
</dbReference>
<evidence type="ECO:0000256" key="3">
    <source>
        <dbReference type="ARBA" id="ARBA00023295"/>
    </source>
</evidence>
<dbReference type="Pfam" id="PF04616">
    <property type="entry name" value="Glyco_hydro_43"/>
    <property type="match status" value="1"/>
</dbReference>
<evidence type="ECO:0000256" key="2">
    <source>
        <dbReference type="ARBA" id="ARBA00022801"/>
    </source>
</evidence>
<protein>
    <submittedName>
        <fullName evidence="5">Beta-xylosidase</fullName>
        <ecNumber evidence="5">3.2.1.37</ecNumber>
    </submittedName>
</protein>
<keyword evidence="2 5" id="KW-0378">Hydrolase</keyword>
<comment type="similarity">
    <text evidence="1">Belongs to the glycosyl hydrolase 43 family.</text>
</comment>
<dbReference type="GO" id="GO:0005975">
    <property type="term" value="P:carbohydrate metabolic process"/>
    <property type="evidence" value="ECO:0007669"/>
    <property type="project" value="InterPro"/>
</dbReference>
<proteinExistence type="inferred from homology"/>
<dbReference type="EC" id="3.2.1.37" evidence="5"/>
<dbReference type="InterPro" id="IPR041542">
    <property type="entry name" value="GH43_C2"/>
</dbReference>
<reference evidence="5" key="1">
    <citation type="submission" date="2015-10" db="EMBL/GenBank/DDBJ databases">
        <authorList>
            <person name="Gilbert D.G."/>
        </authorList>
    </citation>
    <scope>NUCLEOTIDE SEQUENCE</scope>
</reference>
<sequence>MTALLAVPLMGAAVPAPVARFAWFDYRGEDPVDRAMKAGANDYRNPILQGFYPDPAILRVGQDYYLVNSTFTYFPGLPVFHSRDLVNWTQIGNAIDRPGQVDFKNIGLSAGIYAPDLSYRAGTFYLAGTCVACGGNFVMTAKTPAGPWSDPRWNSIDGIDPSIFFDTDGSAWILNNGPPEGKSLYSGHRAIWIQRIDTTTLKPFGERTVIVNGGVHLADKPIWIEGPHLFRKDGWYYLIAAEGGTAENHSEVVFRSKTVTGPYEPGPANPILTQRTLDPARPFPITSTGHAAFVTTPKGDWWSVFLGTRPYKGDFYNTGRETFMLPVRWRDGWPEVTAPGATIPYVHARPALPRGKTAPVPNSGAFHVRDDFAGARLAPYWVQIRATDTGWRRLSGGALAIDARPVAIGGAGQSAFLGRRVQHGWATAETSVDFVPRREGDRAGIAVVQDTAYFYALTLARTGAGTVIALEKRSSPKDPVDGVTVASAPYVGTAVRLRIVLRGDVCDFLYAGADGGWQVLAKDQDATILSTRTAGGFIGAMVGPFARAGEQGSNASPGR</sequence>
<organism evidence="5">
    <name type="scientific">hydrothermal vent metagenome</name>
    <dbReference type="NCBI Taxonomy" id="652676"/>
    <lineage>
        <taxon>unclassified sequences</taxon>
        <taxon>metagenomes</taxon>
        <taxon>ecological metagenomes</taxon>
    </lineage>
</organism>
<dbReference type="CDD" id="cd18617">
    <property type="entry name" value="GH43_XynB-like"/>
    <property type="match status" value="1"/>
</dbReference>
<dbReference type="InterPro" id="IPR023296">
    <property type="entry name" value="Glyco_hydro_beta-prop_sf"/>
</dbReference>
<dbReference type="InterPro" id="IPR013320">
    <property type="entry name" value="ConA-like_dom_sf"/>
</dbReference>
<evidence type="ECO:0000313" key="5">
    <source>
        <dbReference type="EMBL" id="CUS45585.1"/>
    </source>
</evidence>
<dbReference type="InterPro" id="IPR051795">
    <property type="entry name" value="Glycosyl_Hydrlase_43"/>
</dbReference>
<dbReference type="Pfam" id="PF17851">
    <property type="entry name" value="GH43_C2"/>
    <property type="match status" value="1"/>
</dbReference>
<dbReference type="SUPFAM" id="SSF49899">
    <property type="entry name" value="Concanavalin A-like lectins/glucanases"/>
    <property type="match status" value="1"/>
</dbReference>
<keyword evidence="3 5" id="KW-0326">Glycosidase</keyword>
<evidence type="ECO:0000256" key="1">
    <source>
        <dbReference type="ARBA" id="ARBA00009865"/>
    </source>
</evidence>
<dbReference type="InterPro" id="IPR006710">
    <property type="entry name" value="Glyco_hydro_43"/>
</dbReference>
<dbReference type="AlphaFoldDB" id="A0A160TKH1"/>
<gene>
    <name evidence="5" type="ORF">MGWOODY_Smn1559</name>
</gene>
<dbReference type="SUPFAM" id="SSF75005">
    <property type="entry name" value="Arabinanase/levansucrase/invertase"/>
    <property type="match status" value="1"/>
</dbReference>
<evidence type="ECO:0000259" key="4">
    <source>
        <dbReference type="Pfam" id="PF17851"/>
    </source>
</evidence>
<name>A0A160TKH1_9ZZZZ</name>
<dbReference type="PANTHER" id="PTHR42812:SF12">
    <property type="entry name" value="BETA-XYLOSIDASE-RELATED"/>
    <property type="match status" value="1"/>
</dbReference>
<dbReference type="Gene3D" id="2.60.120.200">
    <property type="match status" value="1"/>
</dbReference>
<dbReference type="Gene3D" id="2.115.10.20">
    <property type="entry name" value="Glycosyl hydrolase domain, family 43"/>
    <property type="match status" value="1"/>
</dbReference>
<feature type="domain" description="Beta-xylosidase C-terminal Concanavalin A-like" evidence="4">
    <location>
        <begin position="369"/>
        <end position="554"/>
    </location>
</feature>
<dbReference type="PANTHER" id="PTHR42812">
    <property type="entry name" value="BETA-XYLOSIDASE"/>
    <property type="match status" value="1"/>
</dbReference>
<accession>A0A160TKH1</accession>